<dbReference type="PROSITE" id="PS51379">
    <property type="entry name" value="4FE4S_FER_2"/>
    <property type="match status" value="3"/>
</dbReference>
<keyword evidence="3" id="KW-0479">Metal-binding</keyword>
<dbReference type="SUPFAM" id="SSF54862">
    <property type="entry name" value="4Fe-4S ferredoxins"/>
    <property type="match status" value="1"/>
</dbReference>
<evidence type="ECO:0000259" key="8">
    <source>
        <dbReference type="PROSITE" id="PS51379"/>
    </source>
</evidence>
<evidence type="ECO:0000256" key="2">
    <source>
        <dbReference type="ARBA" id="ARBA00022485"/>
    </source>
</evidence>
<gene>
    <name evidence="9" type="ORF">DESME_09305</name>
</gene>
<keyword evidence="1" id="KW-0813">Transport</keyword>
<keyword evidence="10" id="KW-1185">Reference proteome</keyword>
<evidence type="ECO:0000313" key="9">
    <source>
        <dbReference type="EMBL" id="AHF07212.1"/>
    </source>
</evidence>
<proteinExistence type="predicted"/>
<feature type="domain" description="4Fe-4S ferredoxin-type" evidence="8">
    <location>
        <begin position="127"/>
        <end position="156"/>
    </location>
</feature>
<dbReference type="InterPro" id="IPR050954">
    <property type="entry name" value="ET_IronSulfur_Cluster-Binding"/>
</dbReference>
<keyword evidence="7" id="KW-0411">Iron-sulfur</keyword>
<dbReference type="KEGG" id="dmt:DESME_09305"/>
<evidence type="ECO:0000313" key="10">
    <source>
        <dbReference type="Proteomes" id="UP000010847"/>
    </source>
</evidence>
<dbReference type="STRING" id="871968.DESME_09305"/>
<dbReference type="eggNOG" id="COG0437">
    <property type="taxonomic scope" value="Bacteria"/>
</dbReference>
<dbReference type="CDD" id="cd16371">
    <property type="entry name" value="DMSOR_beta_like"/>
    <property type="match status" value="1"/>
</dbReference>
<keyword evidence="4" id="KW-0677">Repeat</keyword>
<name>W0E8Z2_9FIRM</name>
<dbReference type="GO" id="GO:0051539">
    <property type="term" value="F:4 iron, 4 sulfur cluster binding"/>
    <property type="evidence" value="ECO:0007669"/>
    <property type="project" value="UniProtKB-KW"/>
</dbReference>
<dbReference type="RefSeq" id="WP_006718340.1">
    <property type="nucleotide sequence ID" value="NZ_CP007032.1"/>
</dbReference>
<organism evidence="9 10">
    <name type="scientific">Desulfitobacterium metallireducens DSM 15288</name>
    <dbReference type="NCBI Taxonomy" id="871968"/>
    <lineage>
        <taxon>Bacteria</taxon>
        <taxon>Bacillati</taxon>
        <taxon>Bacillota</taxon>
        <taxon>Clostridia</taxon>
        <taxon>Eubacteriales</taxon>
        <taxon>Desulfitobacteriaceae</taxon>
        <taxon>Desulfitobacterium</taxon>
    </lineage>
</organism>
<dbReference type="Pfam" id="PF13247">
    <property type="entry name" value="Fer4_11"/>
    <property type="match status" value="1"/>
</dbReference>
<reference evidence="9 10" key="1">
    <citation type="submission" date="2013-12" db="EMBL/GenBank/DDBJ databases">
        <authorList>
            <consortium name="DOE Joint Genome Institute"/>
            <person name="Smidt H."/>
            <person name="Huntemann M."/>
            <person name="Han J."/>
            <person name="Chen A."/>
            <person name="Kyrpides N."/>
            <person name="Mavromatis K."/>
            <person name="Markowitz V."/>
            <person name="Palaniappan K."/>
            <person name="Ivanova N."/>
            <person name="Schaumberg A."/>
            <person name="Pati A."/>
            <person name="Liolios K."/>
            <person name="Nordberg H.P."/>
            <person name="Cantor M.N."/>
            <person name="Hua S.X."/>
            <person name="Woyke T."/>
        </authorList>
    </citation>
    <scope>NUCLEOTIDE SEQUENCE [LARGE SCALE GENOMIC DNA]</scope>
    <source>
        <strain evidence="10">DSM 15288</strain>
    </source>
</reference>
<dbReference type="GO" id="GO:0046872">
    <property type="term" value="F:metal ion binding"/>
    <property type="evidence" value="ECO:0007669"/>
    <property type="project" value="UniProtKB-KW"/>
</dbReference>
<dbReference type="EMBL" id="CP007032">
    <property type="protein sequence ID" value="AHF07212.1"/>
    <property type="molecule type" value="Genomic_DNA"/>
</dbReference>
<keyword evidence="5" id="KW-0249">Electron transport</keyword>
<dbReference type="Gene3D" id="3.30.70.20">
    <property type="match status" value="2"/>
</dbReference>
<dbReference type="InterPro" id="IPR017900">
    <property type="entry name" value="4Fe4S_Fe_S_CS"/>
</dbReference>
<dbReference type="AlphaFoldDB" id="W0E8Z2"/>
<evidence type="ECO:0000256" key="3">
    <source>
        <dbReference type="ARBA" id="ARBA00022723"/>
    </source>
</evidence>
<sequence length="224" mass="24372">MTIRSKINLTRRAAIKIGVLTTATLVIGVSPFQKFQVSSALAADNTGSSSKQLGFSYDQKKCIGCKQCAYTCKKVNKWEAGVEWRKVHVIATDKKPVFLSMSCNHCADPACLKVCPVGAYTKREKDGIVVHNSARCVGCKYCMYACPYHAPQFGETSGAISKCSMCYQRIDEGQKPACVEACPTKALQYGDVVDLKKLAGAVTQIANLPSPEITQPSFYIIPKP</sequence>
<evidence type="ECO:0000256" key="7">
    <source>
        <dbReference type="ARBA" id="ARBA00023014"/>
    </source>
</evidence>
<protein>
    <submittedName>
        <fullName evidence="9">Oxidoreductase</fullName>
    </submittedName>
</protein>
<dbReference type="PANTHER" id="PTHR43177">
    <property type="entry name" value="PROTEIN NRFC"/>
    <property type="match status" value="1"/>
</dbReference>
<dbReference type="OrthoDB" id="9810688at2"/>
<evidence type="ECO:0000256" key="6">
    <source>
        <dbReference type="ARBA" id="ARBA00023004"/>
    </source>
</evidence>
<evidence type="ECO:0000256" key="5">
    <source>
        <dbReference type="ARBA" id="ARBA00022982"/>
    </source>
</evidence>
<dbReference type="HOGENOM" id="CLU_043374_2_0_9"/>
<feature type="domain" description="4Fe-4S ferredoxin-type" evidence="8">
    <location>
        <begin position="53"/>
        <end position="83"/>
    </location>
</feature>
<keyword evidence="6" id="KW-0408">Iron</keyword>
<evidence type="ECO:0000256" key="1">
    <source>
        <dbReference type="ARBA" id="ARBA00022448"/>
    </source>
</evidence>
<dbReference type="InterPro" id="IPR017896">
    <property type="entry name" value="4Fe4S_Fe-S-bd"/>
</dbReference>
<feature type="domain" description="4Fe-4S ferredoxin-type" evidence="8">
    <location>
        <begin position="94"/>
        <end position="125"/>
    </location>
</feature>
<evidence type="ECO:0000256" key="4">
    <source>
        <dbReference type="ARBA" id="ARBA00022737"/>
    </source>
</evidence>
<keyword evidence="2" id="KW-0004">4Fe-4S</keyword>
<accession>W0E8Z2</accession>
<dbReference type="PROSITE" id="PS00198">
    <property type="entry name" value="4FE4S_FER_1"/>
    <property type="match status" value="1"/>
</dbReference>
<dbReference type="PANTHER" id="PTHR43177:SF5">
    <property type="entry name" value="ANAEROBIC DIMETHYL SULFOXIDE REDUCTASE CHAIN B-RELATED"/>
    <property type="match status" value="1"/>
</dbReference>
<dbReference type="Proteomes" id="UP000010847">
    <property type="component" value="Chromosome"/>
</dbReference>